<keyword evidence="11 17" id="KW-0443">Lipid metabolism</keyword>
<evidence type="ECO:0000256" key="12">
    <source>
        <dbReference type="ARBA" id="ARBA00023145"/>
    </source>
</evidence>
<dbReference type="PANTHER" id="PTHR28583:SF1">
    <property type="entry name" value="ACID CERAMIDASE"/>
    <property type="match status" value="1"/>
</dbReference>
<keyword evidence="12" id="KW-0865">Zymogen</keyword>
<evidence type="ECO:0000256" key="8">
    <source>
        <dbReference type="ARBA" id="ARBA00022729"/>
    </source>
</evidence>
<dbReference type="GO" id="GO:0005764">
    <property type="term" value="C:lysosome"/>
    <property type="evidence" value="ECO:0007669"/>
    <property type="project" value="UniProtKB-SubCell"/>
</dbReference>
<evidence type="ECO:0000259" key="21">
    <source>
        <dbReference type="Pfam" id="PF15508"/>
    </source>
</evidence>
<evidence type="ECO:0000256" key="18">
    <source>
        <dbReference type="PIRSR" id="PIRSR017632-1"/>
    </source>
</evidence>
<evidence type="ECO:0000256" key="19">
    <source>
        <dbReference type="SAM" id="SignalP"/>
    </source>
</evidence>
<organism evidence="22 23">
    <name type="scientific">Brachionus calyciflorus</name>
    <dbReference type="NCBI Taxonomy" id="104777"/>
    <lineage>
        <taxon>Eukaryota</taxon>
        <taxon>Metazoa</taxon>
        <taxon>Spiralia</taxon>
        <taxon>Gnathifera</taxon>
        <taxon>Rotifera</taxon>
        <taxon>Eurotatoria</taxon>
        <taxon>Monogononta</taxon>
        <taxon>Pseudotrocha</taxon>
        <taxon>Ploima</taxon>
        <taxon>Brachionidae</taxon>
        <taxon>Brachionus</taxon>
    </lineage>
</organism>
<keyword evidence="10" id="KW-0746">Sphingolipid metabolism</keyword>
<dbReference type="PIRSF" id="PIRSF017632">
    <property type="entry name" value="Acid_ceramidase-like"/>
    <property type="match status" value="1"/>
</dbReference>
<keyword evidence="9 17" id="KW-0378">Hydrolase</keyword>
<dbReference type="GO" id="GO:0006665">
    <property type="term" value="P:sphingolipid metabolic process"/>
    <property type="evidence" value="ECO:0007669"/>
    <property type="project" value="UniProtKB-KW"/>
</dbReference>
<dbReference type="Gene3D" id="3.60.60.10">
    <property type="entry name" value="Penicillin V Acylase, Chain A"/>
    <property type="match status" value="1"/>
</dbReference>
<evidence type="ECO:0000256" key="6">
    <source>
        <dbReference type="ARBA" id="ARBA00011891"/>
    </source>
</evidence>
<keyword evidence="7" id="KW-0964">Secreted</keyword>
<dbReference type="EC" id="3.5.1.23" evidence="6"/>
<evidence type="ECO:0000256" key="16">
    <source>
        <dbReference type="ARBA" id="ARBA00040588"/>
    </source>
</evidence>
<evidence type="ECO:0000256" key="7">
    <source>
        <dbReference type="ARBA" id="ARBA00022525"/>
    </source>
</evidence>
<evidence type="ECO:0000256" key="1">
    <source>
        <dbReference type="ARBA" id="ARBA00004371"/>
    </source>
</evidence>
<accession>A0A813PYK3</accession>
<dbReference type="Pfam" id="PF02275">
    <property type="entry name" value="CBAH"/>
    <property type="match status" value="1"/>
</dbReference>
<dbReference type="Proteomes" id="UP000663879">
    <property type="component" value="Unassembled WGS sequence"/>
</dbReference>
<evidence type="ECO:0000256" key="3">
    <source>
        <dbReference type="ARBA" id="ARBA00004760"/>
    </source>
</evidence>
<name>A0A813PYK3_9BILA</name>
<evidence type="ECO:0000256" key="15">
    <source>
        <dbReference type="ARBA" id="ARBA00023228"/>
    </source>
</evidence>
<comment type="caution">
    <text evidence="22">The sequence shown here is derived from an EMBL/GenBank/DDBJ whole genome shotgun (WGS) entry which is preliminary data.</text>
</comment>
<evidence type="ECO:0000256" key="9">
    <source>
        <dbReference type="ARBA" id="ARBA00022801"/>
    </source>
</evidence>
<dbReference type="EMBL" id="CAJNOC010000429">
    <property type="protein sequence ID" value="CAF0760601.1"/>
    <property type="molecule type" value="Genomic_DNA"/>
</dbReference>
<evidence type="ECO:0000256" key="5">
    <source>
        <dbReference type="ARBA" id="ARBA00005730"/>
    </source>
</evidence>
<dbReference type="Pfam" id="PF15508">
    <property type="entry name" value="NAAA-beta"/>
    <property type="match status" value="1"/>
</dbReference>
<dbReference type="GO" id="GO:0016020">
    <property type="term" value="C:membrane"/>
    <property type="evidence" value="ECO:0007669"/>
    <property type="project" value="GOC"/>
</dbReference>
<protein>
    <recommendedName>
        <fullName evidence="16">Acid ceramidase</fullName>
        <ecNumber evidence="6">3.5.1.23</ecNumber>
    </recommendedName>
</protein>
<evidence type="ECO:0000256" key="4">
    <source>
        <dbReference type="ARBA" id="ARBA00004991"/>
    </source>
</evidence>
<keyword evidence="23" id="KW-1185">Reference proteome</keyword>
<keyword evidence="13" id="KW-1015">Disulfide bond</keyword>
<evidence type="ECO:0000256" key="13">
    <source>
        <dbReference type="ARBA" id="ARBA00023157"/>
    </source>
</evidence>
<proteinExistence type="inferred from homology"/>
<evidence type="ECO:0000256" key="11">
    <source>
        <dbReference type="ARBA" id="ARBA00023098"/>
    </source>
</evidence>
<dbReference type="InterPro" id="IPR016699">
    <property type="entry name" value="Acid_ceramidase-like"/>
</dbReference>
<dbReference type="PANTHER" id="PTHR28583">
    <property type="entry name" value="ACID AMIDASE"/>
    <property type="match status" value="1"/>
</dbReference>
<keyword evidence="14" id="KW-0325">Glycoprotein</keyword>
<reference evidence="22" key="1">
    <citation type="submission" date="2021-02" db="EMBL/GenBank/DDBJ databases">
        <authorList>
            <person name="Nowell W R."/>
        </authorList>
    </citation>
    <scope>NUCLEOTIDE SEQUENCE</scope>
    <source>
        <strain evidence="22">Ploen Becks lab</strain>
    </source>
</reference>
<dbReference type="GO" id="GO:0005576">
    <property type="term" value="C:extracellular region"/>
    <property type="evidence" value="ECO:0007669"/>
    <property type="project" value="UniProtKB-SubCell"/>
</dbReference>
<sequence length="389" mass="44049">MKTLTLIFLLSLSALSVLAKYEEICEQAKYPPDPKTSFVPTYVVNLDLPPSQRWVEISKIYQKPLAALVTYIKEFALEFSPKLQKIIDLIDNKLGKLADSLPAPYGEEIKGIANATNIELGELVLYNIFYEVFTLCTSIVGEDSKGNMYHARNLDFGLFLGWDVQNDTWMVSQLLRPLIINVNYTKGGQLQYKTVTFVGFVGVITGIKPNSFSISINERFGANGGYIGLFEWFLNINRNQAWTTFLARDVFENDNMDFDGVIKTLTNTPIIAPVYYIVAGPEKLQGAVVTRDRAKTVDVWTLGTNDTWFLAETNYDHWKKPLIVDDRITPCNRCMNKLGHEKMSFEGLFNVLSSKPVLNKLTVYTALMELKTGKLETYIQYCPTPCDPF</sequence>
<evidence type="ECO:0000313" key="23">
    <source>
        <dbReference type="Proteomes" id="UP000663879"/>
    </source>
</evidence>
<keyword evidence="8 19" id="KW-0732">Signal</keyword>
<dbReference type="GO" id="GO:0017064">
    <property type="term" value="F:fatty acid amide hydrolase activity"/>
    <property type="evidence" value="ECO:0007669"/>
    <property type="project" value="InterPro"/>
</dbReference>
<evidence type="ECO:0000256" key="14">
    <source>
        <dbReference type="ARBA" id="ARBA00023180"/>
    </source>
</evidence>
<feature type="domain" description="Choloylglycine hydrolase/NAAA C-terminal" evidence="20">
    <location>
        <begin position="136"/>
        <end position="319"/>
    </location>
</feature>
<feature type="active site" description="Nucleophile" evidence="18">
    <location>
        <position position="136"/>
    </location>
</feature>
<keyword evidence="15" id="KW-0458">Lysosome</keyword>
<evidence type="ECO:0000256" key="10">
    <source>
        <dbReference type="ARBA" id="ARBA00022919"/>
    </source>
</evidence>
<dbReference type="InterPro" id="IPR029132">
    <property type="entry name" value="CBAH/NAAA_C"/>
</dbReference>
<dbReference type="InterPro" id="IPR029130">
    <property type="entry name" value="Acid_ceramidase_N"/>
</dbReference>
<feature type="chain" id="PRO_5032614665" description="Acid ceramidase" evidence="19">
    <location>
        <begin position="20"/>
        <end position="389"/>
    </location>
</feature>
<feature type="signal peptide" evidence="19">
    <location>
        <begin position="1"/>
        <end position="19"/>
    </location>
</feature>
<comment type="similarity">
    <text evidence="5 17">Belongs to the acid ceramidase family.</text>
</comment>
<dbReference type="CDD" id="cd01903">
    <property type="entry name" value="Ntn_AC_NAAA"/>
    <property type="match status" value="1"/>
</dbReference>
<dbReference type="FunFam" id="3.60.60.10:FF:000006">
    <property type="entry name" value="N-acylethanolamine-hydrolyzing acid amidase"/>
    <property type="match status" value="1"/>
</dbReference>
<dbReference type="OrthoDB" id="5273684at2759"/>
<feature type="domain" description="Acid ceramidase N-terminal" evidence="21">
    <location>
        <begin position="39"/>
        <end position="99"/>
    </location>
</feature>
<dbReference type="GO" id="GO:0017040">
    <property type="term" value="F:N-acylsphingosine amidohydrolase activity"/>
    <property type="evidence" value="ECO:0007669"/>
    <property type="project" value="UniProtKB-EC"/>
</dbReference>
<gene>
    <name evidence="22" type="ORF">OXX778_LOCUS4407</name>
</gene>
<comment type="pathway">
    <text evidence="4">Sphingolipid metabolism.</text>
</comment>
<evidence type="ECO:0000313" key="22">
    <source>
        <dbReference type="EMBL" id="CAF0760601.1"/>
    </source>
</evidence>
<evidence type="ECO:0000256" key="17">
    <source>
        <dbReference type="PIRNR" id="PIRNR017632"/>
    </source>
</evidence>
<comment type="subcellular location">
    <subcellularLocation>
        <location evidence="1">Lysosome</location>
    </subcellularLocation>
    <subcellularLocation>
        <location evidence="2">Secreted</location>
    </subcellularLocation>
</comment>
<evidence type="ECO:0000256" key="2">
    <source>
        <dbReference type="ARBA" id="ARBA00004613"/>
    </source>
</evidence>
<evidence type="ECO:0000259" key="20">
    <source>
        <dbReference type="Pfam" id="PF02275"/>
    </source>
</evidence>
<comment type="pathway">
    <text evidence="3">Lipid metabolism; sphingolipid metabolism.</text>
</comment>
<dbReference type="GO" id="GO:0006631">
    <property type="term" value="P:fatty acid metabolic process"/>
    <property type="evidence" value="ECO:0007669"/>
    <property type="project" value="InterPro"/>
</dbReference>
<dbReference type="AlphaFoldDB" id="A0A813PYK3"/>